<keyword evidence="3" id="KW-1185">Reference proteome</keyword>
<name>A0ABQ7R872_PLUXY</name>
<protein>
    <submittedName>
        <fullName evidence="2">Uncharacterized protein</fullName>
    </submittedName>
</protein>
<dbReference type="Proteomes" id="UP000823941">
    <property type="component" value="Chromosome 1"/>
</dbReference>
<evidence type="ECO:0000256" key="1">
    <source>
        <dbReference type="SAM" id="MobiDB-lite"/>
    </source>
</evidence>
<dbReference type="EMBL" id="JAHIBW010000001">
    <property type="protein sequence ID" value="KAG7313456.1"/>
    <property type="molecule type" value="Genomic_DNA"/>
</dbReference>
<proteinExistence type="predicted"/>
<comment type="caution">
    <text evidence="2">The sequence shown here is derived from an EMBL/GenBank/DDBJ whole genome shotgun (WGS) entry which is preliminary data.</text>
</comment>
<gene>
    <name evidence="2" type="ORF">JYU34_000581</name>
</gene>
<sequence length="132" mass="14119">MLNVHNQINMTSLSSSSANNHPLLDIGHSQGAPQHSVLGLPHPTTTGYPPKVVSPASLSPTPISSNHNLLQHGGAIRLATRDHAAGELDALPHERVLAVPRPGLRQGPEQPTVCDIADGRMLFRQINNVKFL</sequence>
<reference evidence="2 3" key="1">
    <citation type="submission" date="2021-06" db="EMBL/GenBank/DDBJ databases">
        <title>A haploid diamondback moth (Plutella xylostella L.) genome assembly resolves 31 chromosomes and identifies a diamide resistance mutation.</title>
        <authorList>
            <person name="Ward C.M."/>
            <person name="Perry K.D."/>
            <person name="Baker G."/>
            <person name="Powis K."/>
            <person name="Heckel D.G."/>
            <person name="Baxter S.W."/>
        </authorList>
    </citation>
    <scope>NUCLEOTIDE SEQUENCE [LARGE SCALE GENOMIC DNA]</scope>
    <source>
        <strain evidence="2 3">LV</strain>
        <tissue evidence="2">Single pupa</tissue>
    </source>
</reference>
<feature type="region of interest" description="Disordered" evidence="1">
    <location>
        <begin position="13"/>
        <end position="66"/>
    </location>
</feature>
<evidence type="ECO:0000313" key="3">
    <source>
        <dbReference type="Proteomes" id="UP000823941"/>
    </source>
</evidence>
<accession>A0ABQ7R872</accession>
<feature type="compositionally biased region" description="Polar residues" evidence="1">
    <location>
        <begin position="56"/>
        <end position="66"/>
    </location>
</feature>
<organism evidence="2 3">
    <name type="scientific">Plutella xylostella</name>
    <name type="common">Diamondback moth</name>
    <name type="synonym">Plutella maculipennis</name>
    <dbReference type="NCBI Taxonomy" id="51655"/>
    <lineage>
        <taxon>Eukaryota</taxon>
        <taxon>Metazoa</taxon>
        <taxon>Ecdysozoa</taxon>
        <taxon>Arthropoda</taxon>
        <taxon>Hexapoda</taxon>
        <taxon>Insecta</taxon>
        <taxon>Pterygota</taxon>
        <taxon>Neoptera</taxon>
        <taxon>Endopterygota</taxon>
        <taxon>Lepidoptera</taxon>
        <taxon>Glossata</taxon>
        <taxon>Ditrysia</taxon>
        <taxon>Yponomeutoidea</taxon>
        <taxon>Plutellidae</taxon>
        <taxon>Plutella</taxon>
    </lineage>
</organism>
<evidence type="ECO:0000313" key="2">
    <source>
        <dbReference type="EMBL" id="KAG7313456.1"/>
    </source>
</evidence>